<accession>A0A1M5EYH5</accession>
<feature type="signal peptide" evidence="7">
    <location>
        <begin position="1"/>
        <end position="21"/>
    </location>
</feature>
<evidence type="ECO:0000313" key="11">
    <source>
        <dbReference type="Proteomes" id="UP000184041"/>
    </source>
</evidence>
<reference evidence="10 11" key="1">
    <citation type="submission" date="2016-11" db="EMBL/GenBank/DDBJ databases">
        <authorList>
            <person name="Jaros S."/>
            <person name="Januszkiewicz K."/>
            <person name="Wedrychowicz H."/>
        </authorList>
    </citation>
    <scope>NUCLEOTIDE SEQUENCE [LARGE SCALE GENOMIC DNA]</scope>
    <source>
        <strain evidence="10 11">DSM 21986</strain>
    </source>
</reference>
<feature type="region of interest" description="Disordered" evidence="6">
    <location>
        <begin position="308"/>
        <end position="327"/>
    </location>
</feature>
<sequence>MTLMNKLNILLLLVLSFTVLFSCQDELNQAPLDAPSDVNFFSNESELEVAINGVYENIWWQSRGIPAWEEIDNTTDIGFLRGSGLQDLATGAHSSETGLFESTWNHFYSGIGRANNLLDKMSRAEDKVSEEFYARIQAEARFLRAYFYHYLIEFYGDVPLITEIPSLEESQIGRSPKSEVVDQIMGDLNFAAENLPANWSGDDEGRATQGAALALKARVALYNEDYGTAAQAAEEVIASGEYSLYPDYEGQFQYEGVRSSGVIFDVPYSQGVETTSIPRRFGPRNLGAWSTNVPSQYMVDSYQASDGEPIDDSSVYDPSNPFENRDPRLDASIVRPQSVFAGYVFETHPDSTETWQIVGTDSIRVSNQDVTNPFATFTGYLWRKYLAEEDFPGNIDASTLNWILIRYAEVLLTYAEAKIENNDIDQSVLDAMNRVRARAYEVDPSATSEYPAVVTMNQTELRREIRYERKVELANEGFRLFDLRRWGIIEEVMTGDLVGRPRGAYSEIESAPEIDEDLGYHPDYGALKDQYRSVLPLGFDPDRDYLWPIPQAELDVNDEIEQNPNY</sequence>
<dbReference type="Gene3D" id="1.25.40.390">
    <property type="match status" value="1"/>
</dbReference>
<evidence type="ECO:0000256" key="1">
    <source>
        <dbReference type="ARBA" id="ARBA00004442"/>
    </source>
</evidence>
<feature type="chain" id="PRO_5009909993" evidence="7">
    <location>
        <begin position="22"/>
        <end position="566"/>
    </location>
</feature>
<dbReference type="InterPro" id="IPR033985">
    <property type="entry name" value="SusD-like_N"/>
</dbReference>
<dbReference type="Pfam" id="PF07980">
    <property type="entry name" value="SusD_RagB"/>
    <property type="match status" value="1"/>
</dbReference>
<dbReference type="SUPFAM" id="SSF48452">
    <property type="entry name" value="TPR-like"/>
    <property type="match status" value="1"/>
</dbReference>
<dbReference type="EMBL" id="FQUS01000014">
    <property type="protein sequence ID" value="SHF84248.1"/>
    <property type="molecule type" value="Genomic_DNA"/>
</dbReference>
<proteinExistence type="inferred from homology"/>
<name>A0A1M5EYH5_9BACT</name>
<evidence type="ECO:0000256" key="5">
    <source>
        <dbReference type="ARBA" id="ARBA00023237"/>
    </source>
</evidence>
<keyword evidence="3 7" id="KW-0732">Signal</keyword>
<dbReference type="CDD" id="cd08977">
    <property type="entry name" value="SusD"/>
    <property type="match status" value="1"/>
</dbReference>
<evidence type="ECO:0000256" key="6">
    <source>
        <dbReference type="SAM" id="MobiDB-lite"/>
    </source>
</evidence>
<dbReference type="PROSITE" id="PS51257">
    <property type="entry name" value="PROKAR_LIPOPROTEIN"/>
    <property type="match status" value="1"/>
</dbReference>
<keyword evidence="5" id="KW-0998">Cell outer membrane</keyword>
<dbReference type="InterPro" id="IPR012944">
    <property type="entry name" value="SusD_RagB_dom"/>
</dbReference>
<organism evidence="10 11">
    <name type="scientific">Fodinibius roseus</name>
    <dbReference type="NCBI Taxonomy" id="1194090"/>
    <lineage>
        <taxon>Bacteria</taxon>
        <taxon>Pseudomonadati</taxon>
        <taxon>Balneolota</taxon>
        <taxon>Balneolia</taxon>
        <taxon>Balneolales</taxon>
        <taxon>Balneolaceae</taxon>
        <taxon>Fodinibius</taxon>
    </lineage>
</organism>
<evidence type="ECO:0000259" key="9">
    <source>
        <dbReference type="Pfam" id="PF14322"/>
    </source>
</evidence>
<comment type="subcellular location">
    <subcellularLocation>
        <location evidence="1">Cell outer membrane</location>
    </subcellularLocation>
</comment>
<gene>
    <name evidence="10" type="ORF">SAMN05443144_1144</name>
</gene>
<dbReference type="Pfam" id="PF14322">
    <property type="entry name" value="SusD-like_3"/>
    <property type="match status" value="1"/>
</dbReference>
<evidence type="ECO:0000256" key="7">
    <source>
        <dbReference type="SAM" id="SignalP"/>
    </source>
</evidence>
<dbReference type="AlphaFoldDB" id="A0A1M5EYH5"/>
<feature type="domain" description="SusD-like N-terminal" evidence="9">
    <location>
        <begin position="93"/>
        <end position="221"/>
    </location>
</feature>
<keyword evidence="11" id="KW-1185">Reference proteome</keyword>
<dbReference type="GO" id="GO:0009279">
    <property type="term" value="C:cell outer membrane"/>
    <property type="evidence" value="ECO:0007669"/>
    <property type="project" value="UniProtKB-SubCell"/>
</dbReference>
<keyword evidence="4" id="KW-0472">Membrane</keyword>
<evidence type="ECO:0000256" key="3">
    <source>
        <dbReference type="ARBA" id="ARBA00022729"/>
    </source>
</evidence>
<protein>
    <submittedName>
        <fullName evidence="10">Starch-binding associating with outer membrane</fullName>
    </submittedName>
</protein>
<dbReference type="OrthoDB" id="5694214at2"/>
<dbReference type="InterPro" id="IPR011990">
    <property type="entry name" value="TPR-like_helical_dom_sf"/>
</dbReference>
<evidence type="ECO:0000259" key="8">
    <source>
        <dbReference type="Pfam" id="PF07980"/>
    </source>
</evidence>
<dbReference type="Proteomes" id="UP000184041">
    <property type="component" value="Unassembled WGS sequence"/>
</dbReference>
<evidence type="ECO:0000313" key="10">
    <source>
        <dbReference type="EMBL" id="SHF84248.1"/>
    </source>
</evidence>
<evidence type="ECO:0000256" key="2">
    <source>
        <dbReference type="ARBA" id="ARBA00006275"/>
    </source>
</evidence>
<dbReference type="STRING" id="1194090.SAMN05443144_1144"/>
<feature type="domain" description="RagB/SusD" evidence="8">
    <location>
        <begin position="263"/>
        <end position="566"/>
    </location>
</feature>
<comment type="similarity">
    <text evidence="2">Belongs to the SusD family.</text>
</comment>
<evidence type="ECO:0000256" key="4">
    <source>
        <dbReference type="ARBA" id="ARBA00023136"/>
    </source>
</evidence>